<evidence type="ECO:0000256" key="5">
    <source>
        <dbReference type="ARBA" id="ARBA00022737"/>
    </source>
</evidence>
<dbReference type="Pfam" id="PF00153">
    <property type="entry name" value="Mito_carr"/>
    <property type="match status" value="3"/>
</dbReference>
<gene>
    <name evidence="12" type="ORF">CAPTEDRAFT_133374</name>
</gene>
<dbReference type="EMBL" id="AMQN01004102">
    <property type="status" value="NOT_ANNOTATED_CDS"/>
    <property type="molecule type" value="Genomic_DNA"/>
</dbReference>
<dbReference type="InterPro" id="IPR018108">
    <property type="entry name" value="MCP_transmembrane"/>
</dbReference>
<evidence type="ECO:0000313" key="12">
    <source>
        <dbReference type="EMBL" id="ELU17194.1"/>
    </source>
</evidence>
<comment type="subcellular location">
    <subcellularLocation>
        <location evidence="1">Mitochondrion membrane</location>
        <topology evidence="1">Multi-pass membrane protein</topology>
    </subcellularLocation>
</comment>
<dbReference type="PANTHER" id="PTHR45624:SF10">
    <property type="entry name" value="SLC (SOLUTE CARRIER) HOMOLOG"/>
    <property type="match status" value="1"/>
</dbReference>
<evidence type="ECO:0000256" key="3">
    <source>
        <dbReference type="ARBA" id="ARBA00022448"/>
    </source>
</evidence>
<evidence type="ECO:0000256" key="9">
    <source>
        <dbReference type="PROSITE-ProRule" id="PRU00282"/>
    </source>
</evidence>
<organism evidence="12">
    <name type="scientific">Capitella teleta</name>
    <name type="common">Polychaete worm</name>
    <dbReference type="NCBI Taxonomy" id="283909"/>
    <lineage>
        <taxon>Eukaryota</taxon>
        <taxon>Metazoa</taxon>
        <taxon>Spiralia</taxon>
        <taxon>Lophotrochozoa</taxon>
        <taxon>Annelida</taxon>
        <taxon>Polychaeta</taxon>
        <taxon>Sedentaria</taxon>
        <taxon>Scolecida</taxon>
        <taxon>Capitellidae</taxon>
        <taxon>Capitella</taxon>
    </lineage>
</organism>
<evidence type="ECO:0000256" key="2">
    <source>
        <dbReference type="ARBA" id="ARBA00006375"/>
    </source>
</evidence>
<evidence type="ECO:0000256" key="11">
    <source>
        <dbReference type="SAM" id="Phobius"/>
    </source>
</evidence>
<dbReference type="Proteomes" id="UP000014760">
    <property type="component" value="Unassembled WGS sequence"/>
</dbReference>
<feature type="repeat" description="Solcar" evidence="9">
    <location>
        <begin position="84"/>
        <end position="172"/>
    </location>
</feature>
<keyword evidence="3 10" id="KW-0813">Transport</keyword>
<reference evidence="13" key="3">
    <citation type="submission" date="2015-06" db="UniProtKB">
        <authorList>
            <consortium name="EnsemblMetazoa"/>
        </authorList>
    </citation>
    <scope>IDENTIFICATION</scope>
</reference>
<reference evidence="14" key="1">
    <citation type="submission" date="2012-12" db="EMBL/GenBank/DDBJ databases">
        <authorList>
            <person name="Hellsten U."/>
            <person name="Grimwood J."/>
            <person name="Chapman J.A."/>
            <person name="Shapiro H."/>
            <person name="Aerts A."/>
            <person name="Otillar R.P."/>
            <person name="Terry A.Y."/>
            <person name="Boore J.L."/>
            <person name="Simakov O."/>
            <person name="Marletaz F."/>
            <person name="Cho S.-J."/>
            <person name="Edsinger-Gonzales E."/>
            <person name="Havlak P."/>
            <person name="Kuo D.-H."/>
            <person name="Larsson T."/>
            <person name="Lv J."/>
            <person name="Arendt D."/>
            <person name="Savage R."/>
            <person name="Osoegawa K."/>
            <person name="de Jong P."/>
            <person name="Lindberg D.R."/>
            <person name="Seaver E.C."/>
            <person name="Weisblat D.A."/>
            <person name="Putnam N.H."/>
            <person name="Grigoriev I.V."/>
            <person name="Rokhsar D.S."/>
        </authorList>
    </citation>
    <scope>NUCLEOTIDE SEQUENCE</scope>
    <source>
        <strain evidence="14">I ESC-2004</strain>
    </source>
</reference>
<keyword evidence="7" id="KW-0496">Mitochondrion</keyword>
<dbReference type="AlphaFoldDB" id="R7VF18"/>
<evidence type="ECO:0000313" key="14">
    <source>
        <dbReference type="Proteomes" id="UP000014760"/>
    </source>
</evidence>
<feature type="repeat" description="Solcar" evidence="9">
    <location>
        <begin position="1"/>
        <end position="74"/>
    </location>
</feature>
<keyword evidence="14" id="KW-1185">Reference proteome</keyword>
<dbReference type="OMA" id="TILQCEM"/>
<accession>R7VF18</accession>
<dbReference type="STRING" id="283909.R7VF18"/>
<keyword evidence="4 9" id="KW-0812">Transmembrane</keyword>
<evidence type="ECO:0008006" key="15">
    <source>
        <dbReference type="Google" id="ProtNLM"/>
    </source>
</evidence>
<evidence type="ECO:0000256" key="10">
    <source>
        <dbReference type="RuleBase" id="RU000488"/>
    </source>
</evidence>
<dbReference type="InterPro" id="IPR023395">
    <property type="entry name" value="MCP_dom_sf"/>
</dbReference>
<evidence type="ECO:0000256" key="6">
    <source>
        <dbReference type="ARBA" id="ARBA00022989"/>
    </source>
</evidence>
<reference evidence="12 14" key="2">
    <citation type="journal article" date="2013" name="Nature">
        <title>Insights into bilaterian evolution from three spiralian genomes.</title>
        <authorList>
            <person name="Simakov O."/>
            <person name="Marletaz F."/>
            <person name="Cho S.J."/>
            <person name="Edsinger-Gonzales E."/>
            <person name="Havlak P."/>
            <person name="Hellsten U."/>
            <person name="Kuo D.H."/>
            <person name="Larsson T."/>
            <person name="Lv J."/>
            <person name="Arendt D."/>
            <person name="Savage R."/>
            <person name="Osoegawa K."/>
            <person name="de Jong P."/>
            <person name="Grimwood J."/>
            <person name="Chapman J.A."/>
            <person name="Shapiro H."/>
            <person name="Aerts A."/>
            <person name="Otillar R.P."/>
            <person name="Terry A.Y."/>
            <person name="Boore J.L."/>
            <person name="Grigoriev I.V."/>
            <person name="Lindberg D.R."/>
            <person name="Seaver E.C."/>
            <person name="Weisblat D.A."/>
            <person name="Putnam N.H."/>
            <person name="Rokhsar D.S."/>
        </authorList>
    </citation>
    <scope>NUCLEOTIDE SEQUENCE</scope>
    <source>
        <strain evidence="12 14">I ESC-2004</strain>
    </source>
</reference>
<evidence type="ECO:0000256" key="7">
    <source>
        <dbReference type="ARBA" id="ARBA00023128"/>
    </source>
</evidence>
<proteinExistence type="inferred from homology"/>
<name>R7VF18_CAPTE</name>
<dbReference type="PANTHER" id="PTHR45624">
    <property type="entry name" value="MITOCHONDRIAL BASIC AMINO ACIDS TRANSPORTER-RELATED"/>
    <property type="match status" value="1"/>
</dbReference>
<evidence type="ECO:0000313" key="13">
    <source>
        <dbReference type="EnsemblMetazoa" id="CapteP133374"/>
    </source>
</evidence>
<dbReference type="InterPro" id="IPR050567">
    <property type="entry name" value="Mitochondrial_Carrier"/>
</dbReference>
<keyword evidence="5" id="KW-0677">Repeat</keyword>
<feature type="transmembrane region" description="Helical" evidence="11">
    <location>
        <begin position="240"/>
        <end position="262"/>
    </location>
</feature>
<dbReference type="Gene3D" id="1.50.40.10">
    <property type="entry name" value="Mitochondrial carrier domain"/>
    <property type="match status" value="1"/>
</dbReference>
<sequence>GMAGLIVGHPFDTTKVQLQTQHGSSSYKGTWDAVMSINKQGWSKGFFRGMGFPLVSYGVVNSVFFGVYGQTLKFFKGADHERGVTYTEVFLAGSMGGLVQISVACPVDLVKVVLQSQIPKGAVRFKGPVQTIRSILKHRGILGMYHGTSSMVYRDAPTFGVYTVSYEFIFNQMTQRRIGDQHGVVASLVSGGMTGVITWVLAIPWDNVKSLIQADPSQTCFKSNWDCVKYIYEHRGVRGFFTGLGVCCLRAFPVNAVTFLVYSQLLRLLNSQSVSYQ</sequence>
<feature type="non-terminal residue" evidence="12">
    <location>
        <position position="1"/>
    </location>
</feature>
<dbReference type="EnsemblMetazoa" id="CapteT133374">
    <property type="protein sequence ID" value="CapteP133374"/>
    <property type="gene ID" value="CapteG133374"/>
</dbReference>
<protein>
    <recommendedName>
        <fullName evidence="15">Solute carrier family 25 member 45</fullName>
    </recommendedName>
</protein>
<feature type="transmembrane region" description="Helical" evidence="11">
    <location>
        <begin position="183"/>
        <end position="205"/>
    </location>
</feature>
<feature type="repeat" description="Solcar" evidence="9">
    <location>
        <begin position="182"/>
        <end position="268"/>
    </location>
</feature>
<dbReference type="PROSITE" id="PS50920">
    <property type="entry name" value="SOLCAR"/>
    <property type="match status" value="3"/>
</dbReference>
<dbReference type="SUPFAM" id="SSF103506">
    <property type="entry name" value="Mitochondrial carrier"/>
    <property type="match status" value="1"/>
</dbReference>
<dbReference type="GO" id="GO:0031966">
    <property type="term" value="C:mitochondrial membrane"/>
    <property type="evidence" value="ECO:0007669"/>
    <property type="project" value="UniProtKB-SubCell"/>
</dbReference>
<keyword evidence="8 9" id="KW-0472">Membrane</keyword>
<comment type="similarity">
    <text evidence="2 10">Belongs to the mitochondrial carrier (TC 2.A.29) family.</text>
</comment>
<keyword evidence="6 11" id="KW-1133">Transmembrane helix</keyword>
<evidence type="ECO:0000256" key="8">
    <source>
        <dbReference type="ARBA" id="ARBA00023136"/>
    </source>
</evidence>
<evidence type="ECO:0000256" key="4">
    <source>
        <dbReference type="ARBA" id="ARBA00022692"/>
    </source>
</evidence>
<dbReference type="GO" id="GO:0022857">
    <property type="term" value="F:transmembrane transporter activity"/>
    <property type="evidence" value="ECO:0007669"/>
    <property type="project" value="TreeGrafter"/>
</dbReference>
<dbReference type="OrthoDB" id="193856at2759"/>
<evidence type="ECO:0000256" key="1">
    <source>
        <dbReference type="ARBA" id="ARBA00004225"/>
    </source>
</evidence>
<dbReference type="HOGENOM" id="CLU_015166_16_1_1"/>
<feature type="transmembrane region" description="Helical" evidence="11">
    <location>
        <begin position="45"/>
        <end position="69"/>
    </location>
</feature>
<dbReference type="EMBL" id="KB292627">
    <property type="protein sequence ID" value="ELU17194.1"/>
    <property type="molecule type" value="Genomic_DNA"/>
</dbReference>